<accession>A0A3N9XK73</accession>
<organism evidence="2 3">
    <name type="scientific">Micromonospora ureilytica</name>
    <dbReference type="NCBI Taxonomy" id="709868"/>
    <lineage>
        <taxon>Bacteria</taxon>
        <taxon>Bacillati</taxon>
        <taxon>Actinomycetota</taxon>
        <taxon>Actinomycetes</taxon>
        <taxon>Micromonosporales</taxon>
        <taxon>Micromonosporaceae</taxon>
        <taxon>Micromonospora</taxon>
    </lineage>
</organism>
<dbReference type="Proteomes" id="UP000278981">
    <property type="component" value="Unassembled WGS sequence"/>
</dbReference>
<keyword evidence="1" id="KW-0732">Signal</keyword>
<evidence type="ECO:0000313" key="3">
    <source>
        <dbReference type="Proteomes" id="UP000278981"/>
    </source>
</evidence>
<reference evidence="2 3" key="1">
    <citation type="submission" date="2018-04" db="EMBL/GenBank/DDBJ databases">
        <title>Micromonosporas from Atacama Desert.</title>
        <authorList>
            <person name="Carro L."/>
            <person name="Klenk H.-P."/>
            <person name="Goodfellow M."/>
        </authorList>
    </citation>
    <scope>NUCLEOTIDE SEQUENCE [LARGE SCALE GENOMIC DNA]</scope>
    <source>
        <strain evidence="2 3">LB19</strain>
    </source>
</reference>
<gene>
    <name evidence="2" type="ORF">DDE19_25660</name>
</gene>
<dbReference type="RefSeq" id="WP_124821849.1">
    <property type="nucleotide sequence ID" value="NZ_QDGB01000325.1"/>
</dbReference>
<dbReference type="AlphaFoldDB" id="A0A3N9XK73"/>
<protein>
    <recommendedName>
        <fullName evidence="4">Secreted protein</fullName>
    </recommendedName>
</protein>
<evidence type="ECO:0000313" key="2">
    <source>
        <dbReference type="EMBL" id="RQX13474.1"/>
    </source>
</evidence>
<comment type="caution">
    <text evidence="2">The sequence shown here is derived from an EMBL/GenBank/DDBJ whole genome shotgun (WGS) entry which is preliminary data.</text>
</comment>
<dbReference type="EMBL" id="QDGB01000325">
    <property type="protein sequence ID" value="RQX13474.1"/>
    <property type="molecule type" value="Genomic_DNA"/>
</dbReference>
<evidence type="ECO:0000256" key="1">
    <source>
        <dbReference type="SAM" id="SignalP"/>
    </source>
</evidence>
<proteinExistence type="predicted"/>
<sequence>MKRKLAGLAVLTGMAAATTLLVPATPAQASVGLYRVAATSVLDATNAKTMPISCNGADQVVGAGGRINDGQGDVLMTRVYADATLHTVTVLGVEANATNVPWSVDAFAVCAPAGAVAGLQLVTTTSVNNALDKVAITAVCPPGKSTFGGGYRVDNANAAVAVDELEFTSTLDSVSSTAYVFGAPGNFTLQTQAFCGTPLPAMALTEATSVSNASAPKTATAPSCPAGSQTAGVGAVLTGLTGAGSVATLLPKAALDSADATGREIIAYASSWRIKAQQVCVG</sequence>
<feature type="chain" id="PRO_5018278069" description="Secreted protein" evidence="1">
    <location>
        <begin position="30"/>
        <end position="282"/>
    </location>
</feature>
<feature type="signal peptide" evidence="1">
    <location>
        <begin position="1"/>
        <end position="29"/>
    </location>
</feature>
<evidence type="ECO:0008006" key="4">
    <source>
        <dbReference type="Google" id="ProtNLM"/>
    </source>
</evidence>
<name>A0A3N9XK73_9ACTN</name>
<dbReference type="OrthoDB" id="3370453at2"/>